<dbReference type="Proteomes" id="UP000186817">
    <property type="component" value="Unassembled WGS sequence"/>
</dbReference>
<name>A0A1Q9BT19_SYMMI</name>
<accession>A0A1Q9BT19</accession>
<evidence type="ECO:0000313" key="1">
    <source>
        <dbReference type="EMBL" id="OLP73774.1"/>
    </source>
</evidence>
<protein>
    <submittedName>
        <fullName evidence="1">Uncharacterized protein</fullName>
    </submittedName>
</protein>
<organism evidence="1 2">
    <name type="scientific">Symbiodinium microadriaticum</name>
    <name type="common">Dinoflagellate</name>
    <name type="synonym">Zooxanthella microadriatica</name>
    <dbReference type="NCBI Taxonomy" id="2951"/>
    <lineage>
        <taxon>Eukaryota</taxon>
        <taxon>Sar</taxon>
        <taxon>Alveolata</taxon>
        <taxon>Dinophyceae</taxon>
        <taxon>Suessiales</taxon>
        <taxon>Symbiodiniaceae</taxon>
        <taxon>Symbiodinium</taxon>
    </lineage>
</organism>
<evidence type="ECO:0000313" key="2">
    <source>
        <dbReference type="Proteomes" id="UP000186817"/>
    </source>
</evidence>
<gene>
    <name evidence="1" type="ORF">AK812_SmicGene46879</name>
</gene>
<dbReference type="EMBL" id="LSRX01004796">
    <property type="protein sequence ID" value="OLP73774.1"/>
    <property type="molecule type" value="Genomic_DNA"/>
</dbReference>
<proteinExistence type="predicted"/>
<keyword evidence="2" id="KW-1185">Reference proteome</keyword>
<comment type="caution">
    <text evidence="1">The sequence shown here is derived from an EMBL/GenBank/DDBJ whole genome shotgun (WGS) entry which is preliminary data.</text>
</comment>
<reference evidence="1 2" key="1">
    <citation type="submission" date="2016-02" db="EMBL/GenBank/DDBJ databases">
        <title>Genome analysis of coral dinoflagellate symbionts highlights evolutionary adaptations to a symbiotic lifestyle.</title>
        <authorList>
            <person name="Aranda M."/>
            <person name="Li Y."/>
            <person name="Liew Y.J."/>
            <person name="Baumgarten S."/>
            <person name="Simakov O."/>
            <person name="Wilson M."/>
            <person name="Piel J."/>
            <person name="Ashoor H."/>
            <person name="Bougouffa S."/>
            <person name="Bajic V.B."/>
            <person name="Ryu T."/>
            <person name="Ravasi T."/>
            <person name="Bayer T."/>
            <person name="Micklem G."/>
            <person name="Kim H."/>
            <person name="Bhak J."/>
            <person name="Lajeunesse T.C."/>
            <person name="Voolstra C.R."/>
        </authorList>
    </citation>
    <scope>NUCLEOTIDE SEQUENCE [LARGE SCALE GENOMIC DNA]</scope>
    <source>
        <strain evidence="1 2">CCMP2467</strain>
    </source>
</reference>
<sequence length="97" mass="10840">MELAARLHRVVLYELLCAALPCKELFALRLVSTSARMDTNREIEVRLKSLWLGARARVDSPPASPTHARERAPSVEETPVKLNIYDVTTNPTAAWAI</sequence>
<dbReference type="OrthoDB" id="434175at2759"/>
<dbReference type="AlphaFoldDB" id="A0A1Q9BT19"/>